<dbReference type="OrthoDB" id="3261813at2759"/>
<protein>
    <submittedName>
        <fullName evidence="4">CHAT domain-containing protein</fullName>
    </submittedName>
</protein>
<evidence type="ECO:0000313" key="4">
    <source>
        <dbReference type="EMBL" id="TFK33935.1"/>
    </source>
</evidence>
<keyword evidence="5" id="KW-1185">Reference proteome</keyword>
<dbReference type="InterPro" id="IPR011990">
    <property type="entry name" value="TPR-like_helical_dom_sf"/>
</dbReference>
<dbReference type="Pfam" id="PF12770">
    <property type="entry name" value="CHAT"/>
    <property type="match status" value="1"/>
</dbReference>
<gene>
    <name evidence="4" type="ORF">BDQ12DRAFT_614405</name>
</gene>
<dbReference type="PANTHER" id="PTHR45641">
    <property type="entry name" value="TETRATRICOPEPTIDE REPEAT PROTEIN (AFU_ORTHOLOGUE AFUA_6G03870)"/>
    <property type="match status" value="1"/>
</dbReference>
<dbReference type="Pfam" id="PF13374">
    <property type="entry name" value="TPR_10"/>
    <property type="match status" value="1"/>
</dbReference>
<dbReference type="AlphaFoldDB" id="A0A5C3LME0"/>
<organism evidence="4 5">
    <name type="scientific">Crucibulum laeve</name>
    <dbReference type="NCBI Taxonomy" id="68775"/>
    <lineage>
        <taxon>Eukaryota</taxon>
        <taxon>Fungi</taxon>
        <taxon>Dikarya</taxon>
        <taxon>Basidiomycota</taxon>
        <taxon>Agaricomycotina</taxon>
        <taxon>Agaricomycetes</taxon>
        <taxon>Agaricomycetidae</taxon>
        <taxon>Agaricales</taxon>
        <taxon>Agaricineae</taxon>
        <taxon>Nidulariaceae</taxon>
        <taxon>Crucibulum</taxon>
    </lineage>
</organism>
<accession>A0A5C3LME0</accession>
<keyword evidence="1" id="KW-0677">Repeat</keyword>
<dbReference type="Gene3D" id="1.25.40.10">
    <property type="entry name" value="Tetratricopeptide repeat domain"/>
    <property type="match status" value="5"/>
</dbReference>
<dbReference type="EMBL" id="ML213639">
    <property type="protein sequence ID" value="TFK33935.1"/>
    <property type="molecule type" value="Genomic_DNA"/>
</dbReference>
<evidence type="ECO:0000256" key="2">
    <source>
        <dbReference type="ARBA" id="ARBA00022803"/>
    </source>
</evidence>
<evidence type="ECO:0000313" key="5">
    <source>
        <dbReference type="Proteomes" id="UP000308652"/>
    </source>
</evidence>
<keyword evidence="2" id="KW-0802">TPR repeat</keyword>
<dbReference type="SUPFAM" id="SSF48452">
    <property type="entry name" value="TPR-like"/>
    <property type="match status" value="2"/>
</dbReference>
<dbReference type="SUPFAM" id="SSF81901">
    <property type="entry name" value="HCP-like"/>
    <property type="match status" value="1"/>
</dbReference>
<evidence type="ECO:0000256" key="1">
    <source>
        <dbReference type="ARBA" id="ARBA00022737"/>
    </source>
</evidence>
<dbReference type="Proteomes" id="UP000308652">
    <property type="component" value="Unassembled WGS sequence"/>
</dbReference>
<sequence length="1244" mass="140035">MTYPDLPTFLTNLGDRLDIRFQRSGDSKDFDEMISLYEEALELRPSPHALRSRSLTRLANAYYSLFLSTRQRSDIDLCISSHREAYDLSPPSQVSRFDLLDNLATMLNIRFDYFGDKKDLEEAITYFRDNLQMRSNSNEDISASYTNLAVSLSRRFRLSSKREDLEEALALHEKALTLRDAPHPDRFMSLNNVAKALVSRFQLSSEKSDLEHEAMAICNKSLSLQTPTHSSRFNSLNNLGQCLNARFGVFGDIADMDRSIIVYREALDLRPVSHLSHGVCLNNLGNALKNKFFYTTVEKYLDEAIEAFEEALDIRSIFHSDRPSTLNNLVDALVTRFQHNGKENDLEKALSFLHEFTKLHARHPLLPNSMHVSANALTRRFFHNSNYADLNEAIALNQQALDLRPVGNPLRVDSLDNLASILTTRFEVTGRLKDLDDAIAFLREAKSLPYGRHVDRGLPLTNLANSLMSRFAHSRQQSDLDEARVLYQEALTMYDETHHLYSHALSDLASCWHIGHKTQEDLDESIRLFRNALELQLEGHTGRSTTLNNLANAQKSRYELSGQRRDFDAAFSSYEGALQLQPPVHPGRPRTLSNFADLLLFHFEVSSSLSDWENAMSMCSETLDILPSGHPGILNASMKLAKIHISLFKANVEKSSNLDKAVNYYRLAVNCEGASATNKINVAREWAFHADSNHESDLEAYRRAISLLPSIAALDLDLKARQKMLSGSDGLARNAAACAIRYGKYQEAVELYEEGRGIFWTQSLQLRTPLTELAEISPKLESRLRSISLALNQGSFRAEGLDYSQVSSGLEQNTRETMEREAAHYRRLGEEWASTINDIQKLERFEDFMRPRKISSLLPAAKNGPVVILNASLSRTDALILLGDDVEFVSLPDISFSKAQELVELTKSTLSAGGRYSGNSDIRDFESLRKGRFAPKLRMDSDETLRYVLGILWDTVVYPILRRLEIMASLYNILYEYPLTKPRRLWWCPSGPFVFLPIHAAGHYTSLESECTFDYINSSYTPTISALLSPSAGLESTTFKEMLVVIQPEALPKTTLELEKIRTHVPSKILTVIGSVSSENASAEKVLSSLSTASIAHFACHGRQDIYNPLESALIIGEDELKVSRIMQNPMPNASLAFLCACETAMGDINLPDEAIHLGATLLFSGFNRVIATMWAIADDDGPEVSDIFYEHLFNNLQDEKIRGLKSVVVDTSRSAEALHRAVIKLRSTGVSFVRWVPFIHIGR</sequence>
<name>A0A5C3LME0_9AGAR</name>
<dbReference type="STRING" id="68775.A0A5C3LME0"/>
<feature type="domain" description="CHAT" evidence="3">
    <location>
        <begin position="968"/>
        <end position="1243"/>
    </location>
</feature>
<evidence type="ECO:0000259" key="3">
    <source>
        <dbReference type="Pfam" id="PF12770"/>
    </source>
</evidence>
<reference evidence="4 5" key="1">
    <citation type="journal article" date="2019" name="Nat. Ecol. Evol.">
        <title>Megaphylogeny resolves global patterns of mushroom evolution.</title>
        <authorList>
            <person name="Varga T."/>
            <person name="Krizsan K."/>
            <person name="Foldi C."/>
            <person name="Dima B."/>
            <person name="Sanchez-Garcia M."/>
            <person name="Sanchez-Ramirez S."/>
            <person name="Szollosi G.J."/>
            <person name="Szarkandi J.G."/>
            <person name="Papp V."/>
            <person name="Albert L."/>
            <person name="Andreopoulos W."/>
            <person name="Angelini C."/>
            <person name="Antonin V."/>
            <person name="Barry K.W."/>
            <person name="Bougher N.L."/>
            <person name="Buchanan P."/>
            <person name="Buyck B."/>
            <person name="Bense V."/>
            <person name="Catcheside P."/>
            <person name="Chovatia M."/>
            <person name="Cooper J."/>
            <person name="Damon W."/>
            <person name="Desjardin D."/>
            <person name="Finy P."/>
            <person name="Geml J."/>
            <person name="Haridas S."/>
            <person name="Hughes K."/>
            <person name="Justo A."/>
            <person name="Karasinski D."/>
            <person name="Kautmanova I."/>
            <person name="Kiss B."/>
            <person name="Kocsube S."/>
            <person name="Kotiranta H."/>
            <person name="LaButti K.M."/>
            <person name="Lechner B.E."/>
            <person name="Liimatainen K."/>
            <person name="Lipzen A."/>
            <person name="Lukacs Z."/>
            <person name="Mihaltcheva S."/>
            <person name="Morgado L.N."/>
            <person name="Niskanen T."/>
            <person name="Noordeloos M.E."/>
            <person name="Ohm R.A."/>
            <person name="Ortiz-Santana B."/>
            <person name="Ovrebo C."/>
            <person name="Racz N."/>
            <person name="Riley R."/>
            <person name="Savchenko A."/>
            <person name="Shiryaev A."/>
            <person name="Soop K."/>
            <person name="Spirin V."/>
            <person name="Szebenyi C."/>
            <person name="Tomsovsky M."/>
            <person name="Tulloss R.E."/>
            <person name="Uehling J."/>
            <person name="Grigoriev I.V."/>
            <person name="Vagvolgyi C."/>
            <person name="Papp T."/>
            <person name="Martin F.M."/>
            <person name="Miettinen O."/>
            <person name="Hibbett D.S."/>
            <person name="Nagy L.G."/>
        </authorList>
    </citation>
    <scope>NUCLEOTIDE SEQUENCE [LARGE SCALE GENOMIC DNA]</scope>
    <source>
        <strain evidence="4 5">CBS 166.37</strain>
    </source>
</reference>
<dbReference type="InterPro" id="IPR024983">
    <property type="entry name" value="CHAT_dom"/>
</dbReference>
<proteinExistence type="predicted"/>